<accession>A0A4P9VWN9</accession>
<keyword evidence="6" id="KW-1185">Reference proteome</keyword>
<dbReference type="OrthoDB" id="1738325at2759"/>
<organism evidence="5 6">
    <name type="scientific">Blyttiomyces helicus</name>
    <dbReference type="NCBI Taxonomy" id="388810"/>
    <lineage>
        <taxon>Eukaryota</taxon>
        <taxon>Fungi</taxon>
        <taxon>Fungi incertae sedis</taxon>
        <taxon>Chytridiomycota</taxon>
        <taxon>Chytridiomycota incertae sedis</taxon>
        <taxon>Chytridiomycetes</taxon>
        <taxon>Chytridiomycetes incertae sedis</taxon>
        <taxon>Blyttiomyces</taxon>
    </lineage>
</organism>
<evidence type="ECO:0000313" key="6">
    <source>
        <dbReference type="Proteomes" id="UP000269721"/>
    </source>
</evidence>
<sequence length="154" mass="16991">MGRKDTTRKVLTDLPVPVPAERQYLAKVLEPRGGGLHEVNVRGDEAPEDPVLVSLPSKFRKLIWVKRGSFVIVQLTPSTTKIAGEILHVLFPEHIKHIKSISMWPPEFDAPTPPPGRSETACGDGEEYSVTAVTGIPNGEEIEESEEEDNDDDL</sequence>
<dbReference type="GO" id="GO:0005634">
    <property type="term" value="C:nucleus"/>
    <property type="evidence" value="ECO:0007669"/>
    <property type="project" value="TreeGrafter"/>
</dbReference>
<evidence type="ECO:0000256" key="2">
    <source>
        <dbReference type="ARBA" id="ARBA00022884"/>
    </source>
</evidence>
<dbReference type="SMART" id="SM00652">
    <property type="entry name" value="eIF1a"/>
    <property type="match status" value="1"/>
</dbReference>
<keyword evidence="2" id="KW-0694">RNA-binding</keyword>
<feature type="non-terminal residue" evidence="5">
    <location>
        <position position="154"/>
    </location>
</feature>
<dbReference type="InterPro" id="IPR001253">
    <property type="entry name" value="TIF_eIF-1A"/>
</dbReference>
<dbReference type="InterPro" id="IPR006196">
    <property type="entry name" value="RNA-binding_domain_S1_IF1"/>
</dbReference>
<evidence type="ECO:0000256" key="1">
    <source>
        <dbReference type="ARBA" id="ARBA00007340"/>
    </source>
</evidence>
<dbReference type="InterPro" id="IPR012340">
    <property type="entry name" value="NA-bd_OB-fold"/>
</dbReference>
<dbReference type="PANTHER" id="PTHR21641:SF0">
    <property type="entry name" value="RNA-BINDING PROTEIN EIF1AD-RELATED"/>
    <property type="match status" value="1"/>
</dbReference>
<dbReference type="Proteomes" id="UP000269721">
    <property type="component" value="Unassembled WGS sequence"/>
</dbReference>
<feature type="region of interest" description="Disordered" evidence="3">
    <location>
        <begin position="107"/>
        <end position="126"/>
    </location>
</feature>
<dbReference type="Pfam" id="PF01176">
    <property type="entry name" value="eIF-1a"/>
    <property type="match status" value="1"/>
</dbReference>
<dbReference type="SUPFAM" id="SSF50249">
    <property type="entry name" value="Nucleic acid-binding proteins"/>
    <property type="match status" value="1"/>
</dbReference>
<name>A0A4P9VWN9_9FUNG</name>
<evidence type="ECO:0000256" key="3">
    <source>
        <dbReference type="SAM" id="MobiDB-lite"/>
    </source>
</evidence>
<dbReference type="Gene3D" id="2.40.50.140">
    <property type="entry name" value="Nucleic acid-binding proteins"/>
    <property type="match status" value="1"/>
</dbReference>
<evidence type="ECO:0000259" key="4">
    <source>
        <dbReference type="Pfam" id="PF01176"/>
    </source>
</evidence>
<feature type="domain" description="S1-like" evidence="4">
    <location>
        <begin position="23"/>
        <end position="89"/>
    </location>
</feature>
<reference evidence="6" key="1">
    <citation type="journal article" date="2018" name="Nat. Microbiol.">
        <title>Leveraging single-cell genomics to expand the fungal tree of life.</title>
        <authorList>
            <person name="Ahrendt S.R."/>
            <person name="Quandt C.A."/>
            <person name="Ciobanu D."/>
            <person name="Clum A."/>
            <person name="Salamov A."/>
            <person name="Andreopoulos B."/>
            <person name="Cheng J.F."/>
            <person name="Woyke T."/>
            <person name="Pelin A."/>
            <person name="Henrissat B."/>
            <person name="Reynolds N.K."/>
            <person name="Benny G.L."/>
            <person name="Smith M.E."/>
            <person name="James T.Y."/>
            <person name="Grigoriev I.V."/>
        </authorList>
    </citation>
    <scope>NUCLEOTIDE SEQUENCE [LARGE SCALE GENOMIC DNA]</scope>
</reference>
<dbReference type="EMBL" id="ML001437">
    <property type="protein sequence ID" value="RKO83275.1"/>
    <property type="molecule type" value="Genomic_DNA"/>
</dbReference>
<protein>
    <recommendedName>
        <fullName evidence="4">S1-like domain-containing protein</fullName>
    </recommendedName>
</protein>
<proteinExistence type="inferred from homology"/>
<dbReference type="GO" id="GO:0003743">
    <property type="term" value="F:translation initiation factor activity"/>
    <property type="evidence" value="ECO:0007669"/>
    <property type="project" value="InterPro"/>
</dbReference>
<dbReference type="InterPro" id="IPR039294">
    <property type="entry name" value="EIF1AD"/>
</dbReference>
<evidence type="ECO:0000313" key="5">
    <source>
        <dbReference type="EMBL" id="RKO83275.1"/>
    </source>
</evidence>
<gene>
    <name evidence="5" type="ORF">BDK51DRAFT_25732</name>
</gene>
<feature type="compositionally biased region" description="Acidic residues" evidence="3">
    <location>
        <begin position="140"/>
        <end position="154"/>
    </location>
</feature>
<comment type="similarity">
    <text evidence="1">Belongs to the EIF1AD family.</text>
</comment>
<dbReference type="PANTHER" id="PTHR21641">
    <property type="entry name" value="TRANSLATION INITIATION FACTOR-RELATED"/>
    <property type="match status" value="1"/>
</dbReference>
<feature type="region of interest" description="Disordered" evidence="3">
    <location>
        <begin position="135"/>
        <end position="154"/>
    </location>
</feature>
<dbReference type="AlphaFoldDB" id="A0A4P9VWN9"/>
<dbReference type="GO" id="GO:0003723">
    <property type="term" value="F:RNA binding"/>
    <property type="evidence" value="ECO:0007669"/>
    <property type="project" value="UniProtKB-KW"/>
</dbReference>